<organism evidence="9 10">
    <name type="scientific">Folsomia candida</name>
    <name type="common">Springtail</name>
    <dbReference type="NCBI Taxonomy" id="158441"/>
    <lineage>
        <taxon>Eukaryota</taxon>
        <taxon>Metazoa</taxon>
        <taxon>Ecdysozoa</taxon>
        <taxon>Arthropoda</taxon>
        <taxon>Hexapoda</taxon>
        <taxon>Collembola</taxon>
        <taxon>Entomobryomorpha</taxon>
        <taxon>Isotomoidea</taxon>
        <taxon>Isotomidae</taxon>
        <taxon>Proisotominae</taxon>
        <taxon>Folsomia</taxon>
    </lineage>
</organism>
<sequence>MWFQLAPTEAKNLTLINKSLQQSFLLTVTILLSFVSPISSAFSNITPISSTLWNQNSHSFLARHLDSSSFLITLENSHFSHDKELLIINIINKVYKPVTLYTYSNLGKFQNFSSAPICNKYSQLLRNQNIILFSTKEWLRDTIRNISSSNPLFKIAKLLAVNLNLNSSKSPTDPTIYSDIRYVTEINFLQKTAFFLCRSCTPTFYKATWERRFRQNRHFTDFKKHLLLAWNSEQTISIPNTFPTVQKLFQDRSLRRFMSPQLLALFHLAENLNATFISCPGQPLFTSINSPNKKECDSSVTDKTTSFFFGTNDYLYPDTVQGSSTLLRHHVSQRFYTDDQFEIGFLTYNFLQPTQHALALLVNPIGIKCVLITVLLILILSIFCHFVYPPNHNSLPLSHFPLIFLQTLFAQQDHAVYKRYKFDRNFILTSWILYSFILTETYRGNVYKFLFSPTFVVPPANFARLVESPEYSSVTASDDFKSILFSKSEYSSLFNRTHNKFSYGSLQPVSLGLGEGLISLLKNMTTTPTAFIAAKEYIQICQEFFNLAGKGLNEFTMSSDVIRGKKVWILYDQPGVEESREVFNRLLVSGLLTRAKDQLSGSWAKAFLKIIVNASETLQKFVAGKNHQNGNSHEKIQVLRMEHVHGFFILLGIGAGISFVVFVLEKVTSTRIRPGRVVPFRRPISRNPPDQPRQHIRHGAQRFTHIFHNIHHAYEIHPWKEIYGRLTLTQYKLDFFTYSTDFYTKYPHYNPTILLEDYWRSQWNQDKFVIKSSSSQYLIFESLMQYDQLPTSLQKETNHPPSIHEFAVLFYSTLSGWGGSRCNFYTFDEQLYELTLTYNAFDMMFCDVFKYYNLTFIPYYNFGEFLYVRPFLIRDDLISSFPSDPNALFYESPGITFIILKEAPLVWGNIARPFEVRIWIGVAFCGVVIPLFNHILILAQTINAGSLVDNLFKMNNIWRHESTTQKVWLVYVRVFMFLLLSAYSGMILAGYLHPIYSWTPKTFAELNSTTKFYAAIARDTAVNKDLLVNGYVLNGVKLWLNNGVGDMIIENPGGFFKLAESDEWNRYAMLMYSDKKNFYISSRHELYHTAKYVRNLHTDNEVVLQEMRYLSVTPGATKLHFLVDAIRQNFECGVYIRWKQLQENYFKFVAPIAATRYLEGKSDEPDLLRSLNLGDVKTLLCVLAGGLSVAFLVGIFECGVGLLRALVALICFVIMLLIKVFGGLASLLGALRVRLMHCSELDYFD</sequence>
<proteinExistence type="predicted"/>
<dbReference type="AlphaFoldDB" id="A0A226EBZ9"/>
<name>A0A226EBZ9_FOLCA</name>
<evidence type="ECO:0000256" key="7">
    <source>
        <dbReference type="ARBA" id="ARBA00023180"/>
    </source>
</evidence>
<dbReference type="PANTHER" id="PTHR42643:SF24">
    <property type="entry name" value="IONOTROPIC RECEPTOR 60A"/>
    <property type="match status" value="1"/>
</dbReference>
<keyword evidence="4 8" id="KW-1133">Transmembrane helix</keyword>
<protein>
    <submittedName>
        <fullName evidence="9">Uncharacterized protein</fullName>
    </submittedName>
</protein>
<feature type="transmembrane region" description="Helical" evidence="8">
    <location>
        <begin position="968"/>
        <end position="992"/>
    </location>
</feature>
<dbReference type="PANTHER" id="PTHR42643">
    <property type="entry name" value="IONOTROPIC RECEPTOR 20A-RELATED"/>
    <property type="match status" value="1"/>
</dbReference>
<feature type="transmembrane region" description="Helical" evidence="8">
    <location>
        <begin position="918"/>
        <end position="942"/>
    </location>
</feature>
<evidence type="ECO:0000256" key="5">
    <source>
        <dbReference type="ARBA" id="ARBA00023136"/>
    </source>
</evidence>
<keyword evidence="10" id="KW-1185">Reference proteome</keyword>
<evidence type="ECO:0000313" key="10">
    <source>
        <dbReference type="Proteomes" id="UP000198287"/>
    </source>
</evidence>
<feature type="transmembrane region" description="Helical" evidence="8">
    <location>
        <begin position="1178"/>
        <end position="1196"/>
    </location>
</feature>
<evidence type="ECO:0000256" key="3">
    <source>
        <dbReference type="ARBA" id="ARBA00022692"/>
    </source>
</evidence>
<dbReference type="Proteomes" id="UP000198287">
    <property type="component" value="Unassembled WGS sequence"/>
</dbReference>
<reference evidence="9 10" key="1">
    <citation type="submission" date="2015-12" db="EMBL/GenBank/DDBJ databases">
        <title>The genome of Folsomia candida.</title>
        <authorList>
            <person name="Faddeeva A."/>
            <person name="Derks M.F."/>
            <person name="Anvar Y."/>
            <person name="Smit S."/>
            <person name="Van Straalen N."/>
            <person name="Roelofs D."/>
        </authorList>
    </citation>
    <scope>NUCLEOTIDE SEQUENCE [LARGE SCALE GENOMIC DNA]</scope>
    <source>
        <strain evidence="9 10">VU population</strain>
        <tissue evidence="9">Whole body</tissue>
    </source>
</reference>
<evidence type="ECO:0000256" key="2">
    <source>
        <dbReference type="ARBA" id="ARBA00022475"/>
    </source>
</evidence>
<dbReference type="GO" id="GO:0005886">
    <property type="term" value="C:plasma membrane"/>
    <property type="evidence" value="ECO:0007669"/>
    <property type="project" value="UniProtKB-SubCell"/>
</dbReference>
<dbReference type="EMBL" id="LNIX01000005">
    <property type="protein sequence ID" value="OXA54949.1"/>
    <property type="molecule type" value="Genomic_DNA"/>
</dbReference>
<keyword evidence="7" id="KW-0325">Glycoprotein</keyword>
<gene>
    <name evidence="9" type="ORF">Fcan01_10870</name>
</gene>
<comment type="caution">
    <text evidence="9">The sequence shown here is derived from an EMBL/GenBank/DDBJ whole genome shotgun (WGS) entry which is preliminary data.</text>
</comment>
<comment type="subcellular location">
    <subcellularLocation>
        <location evidence="1">Cell membrane</location>
        <topology evidence="1">Multi-pass membrane protein</topology>
    </subcellularLocation>
</comment>
<accession>A0A226EBZ9</accession>
<keyword evidence="5 8" id="KW-0472">Membrane</keyword>
<evidence type="ECO:0000256" key="4">
    <source>
        <dbReference type="ARBA" id="ARBA00022989"/>
    </source>
</evidence>
<keyword evidence="2" id="KW-1003">Cell membrane</keyword>
<feature type="transmembrane region" description="Helical" evidence="8">
    <location>
        <begin position="20"/>
        <end position="42"/>
    </location>
</feature>
<evidence type="ECO:0000256" key="1">
    <source>
        <dbReference type="ARBA" id="ARBA00004651"/>
    </source>
</evidence>
<keyword evidence="3 8" id="KW-0812">Transmembrane</keyword>
<feature type="transmembrane region" description="Helical" evidence="8">
    <location>
        <begin position="1202"/>
        <end position="1231"/>
    </location>
</feature>
<feature type="transmembrane region" description="Helical" evidence="8">
    <location>
        <begin position="644"/>
        <end position="664"/>
    </location>
</feature>
<evidence type="ECO:0000256" key="6">
    <source>
        <dbReference type="ARBA" id="ARBA00023170"/>
    </source>
</evidence>
<keyword evidence="6" id="KW-0675">Receptor</keyword>
<feature type="transmembrane region" description="Helical" evidence="8">
    <location>
        <begin position="365"/>
        <end position="388"/>
    </location>
</feature>
<dbReference type="InterPro" id="IPR052192">
    <property type="entry name" value="Insect_Ionotropic_Sensory_Rcpt"/>
</dbReference>
<evidence type="ECO:0000256" key="8">
    <source>
        <dbReference type="SAM" id="Phobius"/>
    </source>
</evidence>
<evidence type="ECO:0000313" key="9">
    <source>
        <dbReference type="EMBL" id="OXA54949.1"/>
    </source>
</evidence>